<evidence type="ECO:0000313" key="2">
    <source>
        <dbReference type="EMBL" id="KAK3368022.1"/>
    </source>
</evidence>
<sequence>MNTPELKRYAYTPLGGDQIRLLHILSISPEIQFDVEVVSLDASPSKLNYTAMSYLWGDATPVKRIIIDGQQYVDIAENLAICLSHLEGYVGERIWIDALCINQVNDEEKSRQVANMTAVYAQAAKVLVWLGPAAGDSDNAMEGVVRYGGLAVEAGLLKLGREYLSRWPEVGDDPERMTTRDKMMELMVMARDSQGDEERREERFPRLAFAALTQRQYFNRVWVKQEITLARKAVVTCGRRSCSAEEFHAATLFYGMLATWETLEWRAGRHERVPGSFSLEELMAAPGGPWDLMRLEVANPAVGAFFAARRKHQMSEEMQPLHELLHTSYVRSGVVGLQCGDPRDKIFGLLGIVSDGQDLGVVPDYSKTADEVYEMVARALITKQGRIDILKWCRSRRMDAPTWVPDFRADIAYTWTDEVGVPLFKATSTLKQPEDILSQGPADDMSIRLRGLCLDVVKSVGTPFAHDGDQALDQKAARKTFEEIDTFMESSIYPREQWIDAIWRIPICDREMHPTSSYFERATERSKEQFVTLLSGDTLRISETTMSYQTSMQYRDGARPILSEKGYVGLASSETEAGDVICCLYGGSTPFVLRAVENGIHLLVGEAYVYGIMDGEALELNLPEVTFVLR</sequence>
<dbReference type="Pfam" id="PF26639">
    <property type="entry name" value="Het-6_barrel"/>
    <property type="match status" value="1"/>
</dbReference>
<comment type="caution">
    <text evidence="2">The sequence shown here is derived from an EMBL/GenBank/DDBJ whole genome shotgun (WGS) entry which is preliminary data.</text>
</comment>
<dbReference type="AlphaFoldDB" id="A0AAE0N279"/>
<protein>
    <submittedName>
        <fullName evidence="2">Heterokaryon incompatibility protein-domain-containing protein</fullName>
    </submittedName>
</protein>
<organism evidence="2 3">
    <name type="scientific">Podospora didyma</name>
    <dbReference type="NCBI Taxonomy" id="330526"/>
    <lineage>
        <taxon>Eukaryota</taxon>
        <taxon>Fungi</taxon>
        <taxon>Dikarya</taxon>
        <taxon>Ascomycota</taxon>
        <taxon>Pezizomycotina</taxon>
        <taxon>Sordariomycetes</taxon>
        <taxon>Sordariomycetidae</taxon>
        <taxon>Sordariales</taxon>
        <taxon>Podosporaceae</taxon>
        <taxon>Podospora</taxon>
    </lineage>
</organism>
<proteinExistence type="predicted"/>
<dbReference type="Pfam" id="PF06985">
    <property type="entry name" value="HET"/>
    <property type="match status" value="1"/>
</dbReference>
<gene>
    <name evidence="2" type="ORF">B0H63DRAFT_490163</name>
</gene>
<evidence type="ECO:0000313" key="3">
    <source>
        <dbReference type="Proteomes" id="UP001285441"/>
    </source>
</evidence>
<dbReference type="InterPro" id="IPR010730">
    <property type="entry name" value="HET"/>
</dbReference>
<dbReference type="Proteomes" id="UP001285441">
    <property type="component" value="Unassembled WGS sequence"/>
</dbReference>
<name>A0AAE0N279_9PEZI</name>
<dbReference type="InterPro" id="IPR052895">
    <property type="entry name" value="HetReg/Transcr_Mod"/>
</dbReference>
<dbReference type="PANTHER" id="PTHR24148:SF73">
    <property type="entry name" value="HET DOMAIN PROTEIN (AFU_ORTHOLOGUE AFUA_8G01020)"/>
    <property type="match status" value="1"/>
</dbReference>
<dbReference type="PANTHER" id="PTHR24148">
    <property type="entry name" value="ANKYRIN REPEAT DOMAIN-CONTAINING PROTEIN 39 HOMOLOG-RELATED"/>
    <property type="match status" value="1"/>
</dbReference>
<reference evidence="2" key="1">
    <citation type="journal article" date="2023" name="Mol. Phylogenet. Evol.">
        <title>Genome-scale phylogeny and comparative genomics of the fungal order Sordariales.</title>
        <authorList>
            <person name="Hensen N."/>
            <person name="Bonometti L."/>
            <person name="Westerberg I."/>
            <person name="Brannstrom I.O."/>
            <person name="Guillou S."/>
            <person name="Cros-Aarteil S."/>
            <person name="Calhoun S."/>
            <person name="Haridas S."/>
            <person name="Kuo A."/>
            <person name="Mondo S."/>
            <person name="Pangilinan J."/>
            <person name="Riley R."/>
            <person name="LaButti K."/>
            <person name="Andreopoulos B."/>
            <person name="Lipzen A."/>
            <person name="Chen C."/>
            <person name="Yan M."/>
            <person name="Daum C."/>
            <person name="Ng V."/>
            <person name="Clum A."/>
            <person name="Steindorff A."/>
            <person name="Ohm R.A."/>
            <person name="Martin F."/>
            <person name="Silar P."/>
            <person name="Natvig D.O."/>
            <person name="Lalanne C."/>
            <person name="Gautier V."/>
            <person name="Ament-Velasquez S.L."/>
            <person name="Kruys A."/>
            <person name="Hutchinson M.I."/>
            <person name="Powell A.J."/>
            <person name="Barry K."/>
            <person name="Miller A.N."/>
            <person name="Grigoriev I.V."/>
            <person name="Debuchy R."/>
            <person name="Gladieux P."/>
            <person name="Hiltunen Thoren M."/>
            <person name="Johannesson H."/>
        </authorList>
    </citation>
    <scope>NUCLEOTIDE SEQUENCE</scope>
    <source>
        <strain evidence="2">CBS 232.78</strain>
    </source>
</reference>
<accession>A0AAE0N279</accession>
<evidence type="ECO:0000259" key="1">
    <source>
        <dbReference type="Pfam" id="PF06985"/>
    </source>
</evidence>
<dbReference type="EMBL" id="JAULSW010000011">
    <property type="protein sequence ID" value="KAK3368022.1"/>
    <property type="molecule type" value="Genomic_DNA"/>
</dbReference>
<feature type="domain" description="Heterokaryon incompatibility" evidence="1">
    <location>
        <begin position="49"/>
        <end position="226"/>
    </location>
</feature>
<keyword evidence="3" id="KW-1185">Reference proteome</keyword>
<reference evidence="2" key="2">
    <citation type="submission" date="2023-06" db="EMBL/GenBank/DDBJ databases">
        <authorList>
            <consortium name="Lawrence Berkeley National Laboratory"/>
            <person name="Haridas S."/>
            <person name="Hensen N."/>
            <person name="Bonometti L."/>
            <person name="Westerberg I."/>
            <person name="Brannstrom I.O."/>
            <person name="Guillou S."/>
            <person name="Cros-Aarteil S."/>
            <person name="Calhoun S."/>
            <person name="Kuo A."/>
            <person name="Mondo S."/>
            <person name="Pangilinan J."/>
            <person name="Riley R."/>
            <person name="LaButti K."/>
            <person name="Andreopoulos B."/>
            <person name="Lipzen A."/>
            <person name="Chen C."/>
            <person name="Yanf M."/>
            <person name="Daum C."/>
            <person name="Ng V."/>
            <person name="Clum A."/>
            <person name="Steindorff A."/>
            <person name="Ohm R."/>
            <person name="Martin F."/>
            <person name="Silar P."/>
            <person name="Natvig D."/>
            <person name="Lalanne C."/>
            <person name="Gautier V."/>
            <person name="Ament-velasquez S.L."/>
            <person name="Kruys A."/>
            <person name="Hutchinson M.I."/>
            <person name="Powell A.J."/>
            <person name="Barry K."/>
            <person name="Miller A.N."/>
            <person name="Grigoriev I.V."/>
            <person name="Debuchy R."/>
            <person name="Gladieux P."/>
            <person name="Thoren M.H."/>
            <person name="Johannesson H."/>
        </authorList>
    </citation>
    <scope>NUCLEOTIDE SEQUENCE</scope>
    <source>
        <strain evidence="2">CBS 232.78</strain>
    </source>
</reference>